<evidence type="ECO:0000256" key="2">
    <source>
        <dbReference type="ARBA" id="ARBA00009272"/>
    </source>
</evidence>
<comment type="similarity">
    <text evidence="2 4">Belongs to the FliE family.</text>
</comment>
<proteinExistence type="inferred from homology"/>
<evidence type="ECO:0000256" key="1">
    <source>
        <dbReference type="ARBA" id="ARBA00004117"/>
    </source>
</evidence>
<organism evidence="5 6">
    <name type="scientific">Spongisporangium articulatum</name>
    <dbReference type="NCBI Taxonomy" id="3362603"/>
    <lineage>
        <taxon>Bacteria</taxon>
        <taxon>Bacillati</taxon>
        <taxon>Actinomycetota</taxon>
        <taxon>Actinomycetes</taxon>
        <taxon>Kineosporiales</taxon>
        <taxon>Kineosporiaceae</taxon>
        <taxon>Spongisporangium</taxon>
    </lineage>
</organism>
<comment type="caution">
    <text evidence="5">The sequence shown here is derived from an EMBL/GenBank/DDBJ whole genome shotgun (WGS) entry which is preliminary data.</text>
</comment>
<evidence type="ECO:0000256" key="3">
    <source>
        <dbReference type="ARBA" id="ARBA00023143"/>
    </source>
</evidence>
<evidence type="ECO:0000256" key="4">
    <source>
        <dbReference type="HAMAP-Rule" id="MF_00724"/>
    </source>
</evidence>
<sequence length="126" mass="12808">MAISGIGGVGGINLNQLAQQYRQQVQGADATSGAGAATQVTGGGAANQAAATRGADFAKSIESSLNNVAQLDQTAQNKAISAATGDLTDVHDYVIAATQAQVATELTTTVRNKALDSFNEIMRMPL</sequence>
<evidence type="ECO:0000313" key="6">
    <source>
        <dbReference type="Proteomes" id="UP001612915"/>
    </source>
</evidence>
<dbReference type="RefSeq" id="WP_398274494.1">
    <property type="nucleotide sequence ID" value="NZ_JBITLV010000001.1"/>
</dbReference>
<dbReference type="PRINTS" id="PR01006">
    <property type="entry name" value="FLGHOOKFLIE"/>
</dbReference>
<comment type="subcellular location">
    <subcellularLocation>
        <location evidence="1 4">Bacterial flagellum basal body</location>
    </subcellularLocation>
</comment>
<dbReference type="Pfam" id="PF02049">
    <property type="entry name" value="FliE"/>
    <property type="match status" value="1"/>
</dbReference>
<reference evidence="5 6" key="1">
    <citation type="submission" date="2024-10" db="EMBL/GenBank/DDBJ databases">
        <title>The Natural Products Discovery Center: Release of the First 8490 Sequenced Strains for Exploring Actinobacteria Biosynthetic Diversity.</title>
        <authorList>
            <person name="Kalkreuter E."/>
            <person name="Kautsar S.A."/>
            <person name="Yang D."/>
            <person name="Bader C.D."/>
            <person name="Teijaro C.N."/>
            <person name="Fluegel L."/>
            <person name="Davis C.M."/>
            <person name="Simpson J.R."/>
            <person name="Lauterbach L."/>
            <person name="Steele A.D."/>
            <person name="Gui C."/>
            <person name="Meng S."/>
            <person name="Li G."/>
            <person name="Viehrig K."/>
            <person name="Ye F."/>
            <person name="Su P."/>
            <person name="Kiefer A.F."/>
            <person name="Nichols A."/>
            <person name="Cepeda A.J."/>
            <person name="Yan W."/>
            <person name="Fan B."/>
            <person name="Jiang Y."/>
            <person name="Adhikari A."/>
            <person name="Zheng C.-J."/>
            <person name="Schuster L."/>
            <person name="Cowan T.M."/>
            <person name="Smanski M.J."/>
            <person name="Chevrette M.G."/>
            <person name="De Carvalho L.P.S."/>
            <person name="Shen B."/>
        </authorList>
    </citation>
    <scope>NUCLEOTIDE SEQUENCE [LARGE SCALE GENOMIC DNA]</scope>
    <source>
        <strain evidence="5 6">NPDC049639</strain>
    </source>
</reference>
<dbReference type="PANTHER" id="PTHR34653">
    <property type="match status" value="1"/>
</dbReference>
<dbReference type="PANTHER" id="PTHR34653:SF1">
    <property type="entry name" value="FLAGELLAR HOOK-BASAL BODY COMPLEX PROTEIN FLIE"/>
    <property type="match status" value="1"/>
</dbReference>
<dbReference type="Proteomes" id="UP001612915">
    <property type="component" value="Unassembled WGS sequence"/>
</dbReference>
<dbReference type="HAMAP" id="MF_00724">
    <property type="entry name" value="FliE"/>
    <property type="match status" value="1"/>
</dbReference>
<name>A0ABW8AHN5_9ACTN</name>
<keyword evidence="5" id="KW-0282">Flagellum</keyword>
<keyword evidence="5" id="KW-0969">Cilium</keyword>
<protein>
    <recommendedName>
        <fullName evidence="4">Flagellar hook-basal body complex protein FliE</fullName>
    </recommendedName>
</protein>
<keyword evidence="6" id="KW-1185">Reference proteome</keyword>
<evidence type="ECO:0000313" key="5">
    <source>
        <dbReference type="EMBL" id="MFI7585867.1"/>
    </source>
</evidence>
<accession>A0ABW8AHN5</accession>
<dbReference type="InterPro" id="IPR001624">
    <property type="entry name" value="FliE"/>
</dbReference>
<keyword evidence="5" id="KW-0966">Cell projection</keyword>
<dbReference type="EMBL" id="JBITLV010000001">
    <property type="protein sequence ID" value="MFI7585867.1"/>
    <property type="molecule type" value="Genomic_DNA"/>
</dbReference>
<keyword evidence="3 4" id="KW-0975">Bacterial flagellum</keyword>
<gene>
    <name evidence="4" type="primary">fliE</name>
    <name evidence="5" type="ORF">ACIB24_02185</name>
</gene>